<comment type="caution">
    <text evidence="1">The sequence shown here is derived from an EMBL/GenBank/DDBJ whole genome shotgun (WGS) entry which is preliminary data.</text>
</comment>
<organism evidence="1 2">
    <name type="scientific">Candidatus Wolfebacteria bacterium GW2011_GWE2_44_13</name>
    <dbReference type="NCBI Taxonomy" id="1619017"/>
    <lineage>
        <taxon>Bacteria</taxon>
        <taxon>Candidatus Wolfeibacteriota</taxon>
    </lineage>
</organism>
<dbReference type="Proteomes" id="UP000034051">
    <property type="component" value="Unassembled WGS sequence"/>
</dbReference>
<dbReference type="EMBL" id="LCHW01000002">
    <property type="protein sequence ID" value="KKT43161.1"/>
    <property type="molecule type" value="Genomic_DNA"/>
</dbReference>
<dbReference type="Gene3D" id="3.10.28.10">
    <property type="entry name" value="Homing endonucleases"/>
    <property type="match status" value="1"/>
</dbReference>
<accession>A0A0G1H718</accession>
<name>A0A0G1H718_9BACT</name>
<evidence type="ECO:0000313" key="2">
    <source>
        <dbReference type="Proteomes" id="UP000034051"/>
    </source>
</evidence>
<proteinExistence type="predicted"/>
<evidence type="ECO:0000313" key="1">
    <source>
        <dbReference type="EMBL" id="KKT43161.1"/>
    </source>
</evidence>
<protein>
    <submittedName>
        <fullName evidence="1">Intein-containing protein</fullName>
    </submittedName>
</protein>
<dbReference type="InterPro" id="IPR027434">
    <property type="entry name" value="Homing_endonucl"/>
</dbReference>
<sequence length="214" mass="24649">MKPLGKVKLEWSSEFAYAIGLIVSDGSLSKDGRHITLVSKDNEMIDNFRKCLGISNKTESHTSGHTEKKNFRIQVGDRIFYDFLVEIGLMANKTKILKEISIPKKYFADFLRGHFDGDGTFYSYWDPRWKSSFMYYTGFVSASRNHIEWLRGELNILCGVKGHCAEKPSGSVYQLRYAKSESNKLIKFMYYSDNVVCLSRKHLKIRKVLDSIGE</sequence>
<gene>
    <name evidence="1" type="ORF">UW32_C0002G0022</name>
</gene>
<reference evidence="1 2" key="1">
    <citation type="journal article" date="2015" name="Nature">
        <title>rRNA introns, odd ribosomes, and small enigmatic genomes across a large radiation of phyla.</title>
        <authorList>
            <person name="Brown C.T."/>
            <person name="Hug L.A."/>
            <person name="Thomas B.C."/>
            <person name="Sharon I."/>
            <person name="Castelle C.J."/>
            <person name="Singh A."/>
            <person name="Wilkins M.J."/>
            <person name="Williams K.H."/>
            <person name="Banfield J.F."/>
        </authorList>
    </citation>
    <scope>NUCLEOTIDE SEQUENCE [LARGE SCALE GENOMIC DNA]</scope>
</reference>
<dbReference type="AlphaFoldDB" id="A0A0G1H718"/>
<dbReference type="SUPFAM" id="SSF55608">
    <property type="entry name" value="Homing endonucleases"/>
    <property type="match status" value="2"/>
</dbReference>